<accession>A0ACC0KCN9</accession>
<protein>
    <submittedName>
        <fullName evidence="1">Uncharacterized protein</fullName>
    </submittedName>
</protein>
<proteinExistence type="predicted"/>
<gene>
    <name evidence="1" type="ORF">MSG28_012213</name>
</gene>
<reference evidence="1 2" key="1">
    <citation type="journal article" date="2022" name="Genome Biol. Evol.">
        <title>The Spruce Budworm Genome: Reconstructing the Evolutionary History of Antifreeze Proteins.</title>
        <authorList>
            <person name="Beliveau C."/>
            <person name="Gagne P."/>
            <person name="Picq S."/>
            <person name="Vernygora O."/>
            <person name="Keeling C.I."/>
            <person name="Pinkney K."/>
            <person name="Doucet D."/>
            <person name="Wen F."/>
            <person name="Johnston J.S."/>
            <person name="Maaroufi H."/>
            <person name="Boyle B."/>
            <person name="Laroche J."/>
            <person name="Dewar K."/>
            <person name="Juretic N."/>
            <person name="Blackburn G."/>
            <person name="Nisole A."/>
            <person name="Brunet B."/>
            <person name="Brandao M."/>
            <person name="Lumley L."/>
            <person name="Duan J."/>
            <person name="Quan G."/>
            <person name="Lucarotti C.J."/>
            <person name="Roe A.D."/>
            <person name="Sperling F.A.H."/>
            <person name="Levesque R.C."/>
            <person name="Cusson M."/>
        </authorList>
    </citation>
    <scope>NUCLEOTIDE SEQUENCE [LARGE SCALE GENOMIC DNA]</scope>
    <source>
        <strain evidence="1">Glfc:IPQL:Cfum</strain>
    </source>
</reference>
<evidence type="ECO:0000313" key="2">
    <source>
        <dbReference type="Proteomes" id="UP001064048"/>
    </source>
</evidence>
<organism evidence="1 2">
    <name type="scientific">Choristoneura fumiferana</name>
    <name type="common">Spruce budworm moth</name>
    <name type="synonym">Archips fumiferana</name>
    <dbReference type="NCBI Taxonomy" id="7141"/>
    <lineage>
        <taxon>Eukaryota</taxon>
        <taxon>Metazoa</taxon>
        <taxon>Ecdysozoa</taxon>
        <taxon>Arthropoda</taxon>
        <taxon>Hexapoda</taxon>
        <taxon>Insecta</taxon>
        <taxon>Pterygota</taxon>
        <taxon>Neoptera</taxon>
        <taxon>Endopterygota</taxon>
        <taxon>Lepidoptera</taxon>
        <taxon>Glossata</taxon>
        <taxon>Ditrysia</taxon>
        <taxon>Tortricoidea</taxon>
        <taxon>Tortricidae</taxon>
        <taxon>Tortricinae</taxon>
        <taxon>Choristoneura</taxon>
    </lineage>
</organism>
<sequence>MQAASRATAIRRFTTATQASNAFAEEMQKNFIRTNQFQKTLLSAGSAAISLFNPWRGDMIACLGEVTGGSAMKYMREKMLQTSEGSEILKEMPRINSETVSFEQLSNMPENTLGRVYAEFMKENNITADSRLPVQFIEDPELAYVMQRYREVHDLVHASLFMKTNMLGEVAVKWIEGIQTKLPMCISGGIFGAARLKPKHRQLYLKCYLPWAIRTGHNAHFMQGIYFEKRWDQDIDDFHKEMNIVPLLKK</sequence>
<name>A0ACC0KCN9_CHOFU</name>
<dbReference type="EMBL" id="CM046121">
    <property type="protein sequence ID" value="KAI8434063.1"/>
    <property type="molecule type" value="Genomic_DNA"/>
</dbReference>
<keyword evidence="2" id="KW-1185">Reference proteome</keyword>
<comment type="caution">
    <text evidence="1">The sequence shown here is derived from an EMBL/GenBank/DDBJ whole genome shotgun (WGS) entry which is preliminary data.</text>
</comment>
<dbReference type="Proteomes" id="UP001064048">
    <property type="component" value="Chromosome 21"/>
</dbReference>
<evidence type="ECO:0000313" key="1">
    <source>
        <dbReference type="EMBL" id="KAI8434063.1"/>
    </source>
</evidence>